<dbReference type="SMART" id="SM00181">
    <property type="entry name" value="EGF"/>
    <property type="match status" value="4"/>
</dbReference>
<evidence type="ECO:0000313" key="5">
    <source>
        <dbReference type="EMBL" id="KAL3756688.1"/>
    </source>
</evidence>
<evidence type="ECO:0000313" key="6">
    <source>
        <dbReference type="Proteomes" id="UP001530293"/>
    </source>
</evidence>
<feature type="region of interest" description="Disordered" evidence="3">
    <location>
        <begin position="763"/>
        <end position="827"/>
    </location>
</feature>
<dbReference type="Proteomes" id="UP001530293">
    <property type="component" value="Unassembled WGS sequence"/>
</dbReference>
<feature type="disulfide bond" evidence="2">
    <location>
        <begin position="39"/>
        <end position="49"/>
    </location>
</feature>
<dbReference type="PROSITE" id="PS50026">
    <property type="entry name" value="EGF_3"/>
    <property type="match status" value="1"/>
</dbReference>
<dbReference type="PROSITE" id="PS00022">
    <property type="entry name" value="EGF_1"/>
    <property type="match status" value="3"/>
</dbReference>
<feature type="region of interest" description="Disordered" evidence="3">
    <location>
        <begin position="857"/>
        <end position="892"/>
    </location>
</feature>
<feature type="domain" description="EGF-like" evidence="4">
    <location>
        <begin position="35"/>
        <end position="68"/>
    </location>
</feature>
<comment type="caution">
    <text evidence="5">The sequence shown here is derived from an EMBL/GenBank/DDBJ whole genome shotgun (WGS) entry which is preliminary data.</text>
</comment>
<gene>
    <name evidence="5" type="ORF">ACHAWU_002591</name>
</gene>
<dbReference type="PANTHER" id="PTHR35213">
    <property type="entry name" value="RING-TYPE DOMAIN-CONTAINING PROTEIN-RELATED"/>
    <property type="match status" value="1"/>
</dbReference>
<evidence type="ECO:0000256" key="1">
    <source>
        <dbReference type="ARBA" id="ARBA00023157"/>
    </source>
</evidence>
<dbReference type="Gene3D" id="2.10.25.10">
    <property type="entry name" value="Laminin"/>
    <property type="match status" value="3"/>
</dbReference>
<dbReference type="CDD" id="cd00055">
    <property type="entry name" value="EGF_Lam"/>
    <property type="match status" value="1"/>
</dbReference>
<protein>
    <recommendedName>
        <fullName evidence="4">EGF-like domain-containing protein</fullName>
    </recommendedName>
</protein>
<keyword evidence="1 2" id="KW-1015">Disulfide bond</keyword>
<sequence>MDKNAIFPSIATTTKLLHLILIAQYPTPSSSAFAHFSPCPNSCSGNGKCTTPWGVCSCFTGYTGSDCSIRSCPTGPAWSGVATSDDDAHNFVECSNRGKCDVATGKCICETMFEGSACERLSCPKDCSGRGRCLSSKALARMQDPGILRKELGCTSDDICASDPSCTNREYDACFALHVYETPWEADRFNGCLCDEGYTGYDCSVRTCPVGDDPLTSSQLNDVQLLECYADFGTFTLSYGRETTVPISVDASVTEVTKAINTLSSLHGQQPKVSVSWMAGVDRACISTGNNIQVTFLQDFGDLPLLLPDGSNLGQTSASDTPLITSQKVVTGTKESDACSNHGICDESNGICKCLSGWTTSDGYGNAGKRGDCGFRTAGSTTSCHGEPACLGHGICLGPPTYSDMGICNRDTGQCECAPGFDGAACQYLTCQQNCFGNGECLSMATLAQNSKVNGDPWPRTYGSDPNNPLTWDSDQVFGCLCSENFEGYNCNLKSCPKGDDPNTQHQLNEVQQLSCVDSNDDGTFQLGFRGEWVSVAATSTAAELELALNCLTTMESVSVSYADPTIFVGAPNLDADALQICRASEGLINIEFLSPTGNVPDMSISNSVGIDGTLSITTIQDGTKEYIMCSGRGLCNHLTGLCACATGYASSDGQGNIGSRRDYTTMPSIDQAQESGLNNDNDIHMVVNPLESSSSDAPMPLTAVAVDDASTMPPPPPTVPDAIRAAIGMPSLLLTQAQTQTYATSNGTRSPLPFAQHELLVEEQQHQQAQTSNIPTPKNAPALPTWEESSSAYSISATPDPVVSTPMPTQNENHEQAGVTSTHPISQPPFPSVAAHSEVSPSITSTESGSILIKAPMASLPPPSSSITSTKQMIRRTTPPPTTTNSTTIPSHHYMGPTSATMHLNPPVPSTVQSNPSVEVGGIPQHPAATSTSTTSVGIPQASHPYPMGAPSTMTIMPPSSPPDPTICSSMASGVAPAPVGSSGEGNINHPLSPKKKCPYPLRRGKWTTEEESYANRLIHEFKSGLLPLTDGTTLRNFLSKLLNCDPMRISKKFVGNNCIGKQVFRRKVPEINRLTPEQVQLMCVELSERFFDRVAQTNRVKSSGVATTLAPGATMIGGPTTMNLINVGGKLDTVDMEMKPPTPPWLRPPRTYKPKGKFARKSMMNKAAMNALSRYMPQKPMTDSMPGKRGSGVQSSMTSDGIPRTESALEQLARTASAAKFVEDIVNGEIALGDSEGLGNKLSQSTLQGSFEALMSMDLQSVENLVELAATSNSSAILSELNKNYSESLKYNQSSANLSTRMESFIKSLSNANLFKTGLDSQQALGCLLNASCSNFFDAEKFLKKGESSTAFPRLSGEEGLDNGSHNSVEDFLSLVASGDIPHQDPNMLQVPLQKIMQGSGNGSTAGSKRKLSQQQLVALASRLAPGVNSTSKKGKKK</sequence>
<dbReference type="Pfam" id="PF07974">
    <property type="entry name" value="EGF_2"/>
    <property type="match status" value="3"/>
</dbReference>
<keyword evidence="2" id="KW-0245">EGF-like domain</keyword>
<dbReference type="InterPro" id="IPR013111">
    <property type="entry name" value="EGF_extracell"/>
</dbReference>
<feature type="compositionally biased region" description="Polar residues" evidence="3">
    <location>
        <begin position="788"/>
        <end position="798"/>
    </location>
</feature>
<dbReference type="PRINTS" id="PR00011">
    <property type="entry name" value="EGFLAMININ"/>
</dbReference>
<feature type="region of interest" description="Disordered" evidence="3">
    <location>
        <begin position="1181"/>
        <end position="1205"/>
    </location>
</feature>
<proteinExistence type="predicted"/>
<dbReference type="PANTHER" id="PTHR35213:SF5">
    <property type="entry name" value="RING-TYPE DOMAIN-CONTAINING PROTEIN"/>
    <property type="match status" value="1"/>
</dbReference>
<reference evidence="5 6" key="1">
    <citation type="submission" date="2024-10" db="EMBL/GenBank/DDBJ databases">
        <title>Updated reference genomes for cyclostephanoid diatoms.</title>
        <authorList>
            <person name="Roberts W.R."/>
            <person name="Alverson A.J."/>
        </authorList>
    </citation>
    <scope>NUCLEOTIDE SEQUENCE [LARGE SCALE GENOMIC DNA]</scope>
    <source>
        <strain evidence="5 6">AJA232-27</strain>
    </source>
</reference>
<dbReference type="PROSITE" id="PS01186">
    <property type="entry name" value="EGF_2"/>
    <property type="match status" value="2"/>
</dbReference>
<evidence type="ECO:0000256" key="2">
    <source>
        <dbReference type="PROSITE-ProRule" id="PRU00076"/>
    </source>
</evidence>
<comment type="caution">
    <text evidence="2">Lacks conserved residue(s) required for the propagation of feature annotation.</text>
</comment>
<accession>A0ABD3LYX9</accession>
<evidence type="ECO:0000256" key="3">
    <source>
        <dbReference type="SAM" id="MobiDB-lite"/>
    </source>
</evidence>
<dbReference type="EMBL" id="JALLBG020000299">
    <property type="protein sequence ID" value="KAL3756688.1"/>
    <property type="molecule type" value="Genomic_DNA"/>
</dbReference>
<feature type="disulfide bond" evidence="2">
    <location>
        <begin position="58"/>
        <end position="67"/>
    </location>
</feature>
<dbReference type="InterPro" id="IPR000742">
    <property type="entry name" value="EGF"/>
</dbReference>
<evidence type="ECO:0000259" key="4">
    <source>
        <dbReference type="PROSITE" id="PS50026"/>
    </source>
</evidence>
<name>A0ABD3LYX9_9STRA</name>
<keyword evidence="6" id="KW-1185">Reference proteome</keyword>
<dbReference type="InterPro" id="IPR002049">
    <property type="entry name" value="LE_dom"/>
</dbReference>
<organism evidence="5 6">
    <name type="scientific">Discostella pseudostelligera</name>
    <dbReference type="NCBI Taxonomy" id="259834"/>
    <lineage>
        <taxon>Eukaryota</taxon>
        <taxon>Sar</taxon>
        <taxon>Stramenopiles</taxon>
        <taxon>Ochrophyta</taxon>
        <taxon>Bacillariophyta</taxon>
        <taxon>Coscinodiscophyceae</taxon>
        <taxon>Thalassiosirophycidae</taxon>
        <taxon>Stephanodiscales</taxon>
        <taxon>Stephanodiscaceae</taxon>
        <taxon>Discostella</taxon>
    </lineage>
</organism>